<feature type="non-terminal residue" evidence="1">
    <location>
        <position position="251"/>
    </location>
</feature>
<accession>A0ACA9P3L8</accession>
<protein>
    <submittedName>
        <fullName evidence="1">7645_t:CDS:1</fullName>
    </submittedName>
</protein>
<dbReference type="EMBL" id="CAJVPU010023355">
    <property type="protein sequence ID" value="CAG8688003.1"/>
    <property type="molecule type" value="Genomic_DNA"/>
</dbReference>
<sequence>NNSTIFLFEHLSKGNVNSTNLTINTFNTITQMWTNPNISGNLPQPRQEMVAVVDKAGKIYISCGYEPFVTQKTHNDTYILDSMSLTWYNGPPAPVSRSDYTATLLSNGVIVYIGGTNDDGAQEIKMNNITIYNTNNGSWSTMIASGDYISDRQSHSAVLSKDGFIIIYGGGASISVGKFDITTNPNNKIYLMDTSNYTWVSSIPTTTTATDVPTTTISIPKSTNVISPVSNSSSTPLIPVLCSSLSSVVII</sequence>
<keyword evidence="2" id="KW-1185">Reference proteome</keyword>
<organism evidence="1 2">
    <name type="scientific">Dentiscutata heterogama</name>
    <dbReference type="NCBI Taxonomy" id="1316150"/>
    <lineage>
        <taxon>Eukaryota</taxon>
        <taxon>Fungi</taxon>
        <taxon>Fungi incertae sedis</taxon>
        <taxon>Mucoromycota</taxon>
        <taxon>Glomeromycotina</taxon>
        <taxon>Glomeromycetes</taxon>
        <taxon>Diversisporales</taxon>
        <taxon>Gigasporaceae</taxon>
        <taxon>Dentiscutata</taxon>
    </lineage>
</organism>
<dbReference type="Proteomes" id="UP000789702">
    <property type="component" value="Unassembled WGS sequence"/>
</dbReference>
<evidence type="ECO:0000313" key="2">
    <source>
        <dbReference type="Proteomes" id="UP000789702"/>
    </source>
</evidence>
<feature type="non-terminal residue" evidence="1">
    <location>
        <position position="1"/>
    </location>
</feature>
<reference evidence="1" key="1">
    <citation type="submission" date="2021-06" db="EMBL/GenBank/DDBJ databases">
        <authorList>
            <person name="Kallberg Y."/>
            <person name="Tangrot J."/>
            <person name="Rosling A."/>
        </authorList>
    </citation>
    <scope>NUCLEOTIDE SEQUENCE</scope>
    <source>
        <strain evidence="1">IL203A</strain>
    </source>
</reference>
<name>A0ACA9P3L8_9GLOM</name>
<comment type="caution">
    <text evidence="1">The sequence shown here is derived from an EMBL/GenBank/DDBJ whole genome shotgun (WGS) entry which is preliminary data.</text>
</comment>
<evidence type="ECO:0000313" key="1">
    <source>
        <dbReference type="EMBL" id="CAG8688003.1"/>
    </source>
</evidence>
<proteinExistence type="predicted"/>
<gene>
    <name evidence="1" type="ORF">DHETER_LOCUS11103</name>
</gene>